<dbReference type="PANTHER" id="PTHR13247">
    <property type="entry name" value="TETRATRICOPEPTIDE REPEAT PROTEIN 11 TPR REPEAT PROTEIN 11"/>
    <property type="match status" value="1"/>
</dbReference>
<dbReference type="PANTHER" id="PTHR13247:SF0">
    <property type="entry name" value="MITOCHONDRIAL FISSION 1 PROTEIN"/>
    <property type="match status" value="1"/>
</dbReference>
<keyword evidence="3" id="KW-1185">Reference proteome</keyword>
<feature type="region of interest" description="Disordered" evidence="1">
    <location>
        <begin position="910"/>
        <end position="938"/>
    </location>
</feature>
<dbReference type="EMBL" id="JAVRJZ010000016">
    <property type="protein sequence ID" value="KAK2711940.1"/>
    <property type="molecule type" value="Genomic_DNA"/>
</dbReference>
<dbReference type="InterPro" id="IPR016543">
    <property type="entry name" value="Fis1"/>
</dbReference>
<feature type="compositionally biased region" description="Basic and acidic residues" evidence="1">
    <location>
        <begin position="830"/>
        <end position="846"/>
    </location>
</feature>
<feature type="region of interest" description="Disordered" evidence="1">
    <location>
        <begin position="91"/>
        <end position="121"/>
    </location>
</feature>
<feature type="compositionally biased region" description="Basic and acidic residues" evidence="1">
    <location>
        <begin position="269"/>
        <end position="293"/>
    </location>
</feature>
<feature type="compositionally biased region" description="Basic and acidic residues" evidence="1">
    <location>
        <begin position="622"/>
        <end position="634"/>
    </location>
</feature>
<evidence type="ECO:0000313" key="3">
    <source>
        <dbReference type="Proteomes" id="UP001187531"/>
    </source>
</evidence>
<feature type="region of interest" description="Disordered" evidence="1">
    <location>
        <begin position="446"/>
        <end position="472"/>
    </location>
</feature>
<dbReference type="AlphaFoldDB" id="A0AA88HH42"/>
<feature type="region of interest" description="Disordered" evidence="1">
    <location>
        <begin position="254"/>
        <end position="424"/>
    </location>
</feature>
<evidence type="ECO:0000313" key="2">
    <source>
        <dbReference type="EMBL" id="KAK2711940.1"/>
    </source>
</evidence>
<dbReference type="GO" id="GO:0005778">
    <property type="term" value="C:peroxisomal membrane"/>
    <property type="evidence" value="ECO:0007669"/>
    <property type="project" value="TreeGrafter"/>
</dbReference>
<feature type="compositionally biased region" description="Basic and acidic residues" evidence="1">
    <location>
        <begin position="924"/>
        <end position="938"/>
    </location>
</feature>
<dbReference type="Gene3D" id="1.25.40.10">
    <property type="entry name" value="Tetratricopeptide repeat domain"/>
    <property type="match status" value="2"/>
</dbReference>
<organism evidence="2 3">
    <name type="scientific">Artemia franciscana</name>
    <name type="common">Brine shrimp</name>
    <name type="synonym">Artemia sanfranciscana</name>
    <dbReference type="NCBI Taxonomy" id="6661"/>
    <lineage>
        <taxon>Eukaryota</taxon>
        <taxon>Metazoa</taxon>
        <taxon>Ecdysozoa</taxon>
        <taxon>Arthropoda</taxon>
        <taxon>Crustacea</taxon>
        <taxon>Branchiopoda</taxon>
        <taxon>Anostraca</taxon>
        <taxon>Artemiidae</taxon>
        <taxon>Artemia</taxon>
    </lineage>
</organism>
<dbReference type="InterPro" id="IPR028061">
    <property type="entry name" value="Fis1_TPR_C"/>
</dbReference>
<accession>A0AA88HH42</accession>
<feature type="compositionally biased region" description="Basic and acidic residues" evidence="1">
    <location>
        <begin position="775"/>
        <end position="803"/>
    </location>
</feature>
<feature type="compositionally biased region" description="Basic and acidic residues" evidence="1">
    <location>
        <begin position="175"/>
        <end position="185"/>
    </location>
</feature>
<dbReference type="SUPFAM" id="SSF48452">
    <property type="entry name" value="TPR-like"/>
    <property type="match status" value="2"/>
</dbReference>
<dbReference type="Gene3D" id="3.30.40.10">
    <property type="entry name" value="Zinc/RING finger domain, C3HC4 (zinc finger)"/>
    <property type="match status" value="1"/>
</dbReference>
<dbReference type="GO" id="GO:0000266">
    <property type="term" value="P:mitochondrial fission"/>
    <property type="evidence" value="ECO:0007669"/>
    <property type="project" value="InterPro"/>
</dbReference>
<feature type="compositionally biased region" description="Basic residues" evidence="1">
    <location>
        <begin position="294"/>
        <end position="304"/>
    </location>
</feature>
<dbReference type="GO" id="GO:0000422">
    <property type="term" value="P:autophagy of mitochondrion"/>
    <property type="evidence" value="ECO:0007669"/>
    <property type="project" value="TreeGrafter"/>
</dbReference>
<feature type="compositionally biased region" description="Basic and acidic residues" evidence="1">
    <location>
        <begin position="104"/>
        <end position="121"/>
    </location>
</feature>
<feature type="compositionally biased region" description="Basic and acidic residues" evidence="1">
    <location>
        <begin position="353"/>
        <end position="381"/>
    </location>
</feature>
<dbReference type="InterPro" id="IPR011990">
    <property type="entry name" value="TPR-like_helical_dom_sf"/>
</dbReference>
<dbReference type="CDD" id="cd16520">
    <property type="entry name" value="RING-HC_MIBs-like"/>
    <property type="match status" value="1"/>
</dbReference>
<dbReference type="GO" id="GO:0005741">
    <property type="term" value="C:mitochondrial outer membrane"/>
    <property type="evidence" value="ECO:0007669"/>
    <property type="project" value="TreeGrafter"/>
</dbReference>
<reference evidence="2" key="1">
    <citation type="submission" date="2023-07" db="EMBL/GenBank/DDBJ databases">
        <title>Chromosome-level genome assembly of Artemia franciscana.</title>
        <authorList>
            <person name="Jo E."/>
        </authorList>
    </citation>
    <scope>NUCLEOTIDE SEQUENCE</scope>
    <source>
        <tissue evidence="2">Whole body</tissue>
    </source>
</reference>
<dbReference type="InterPro" id="IPR013083">
    <property type="entry name" value="Znf_RING/FYVE/PHD"/>
</dbReference>
<feature type="region of interest" description="Disordered" evidence="1">
    <location>
        <begin position="757"/>
        <end position="846"/>
    </location>
</feature>
<feature type="compositionally biased region" description="Basic and acidic residues" evidence="1">
    <location>
        <begin position="408"/>
        <end position="424"/>
    </location>
</feature>
<feature type="region of interest" description="Disordered" evidence="1">
    <location>
        <begin position="200"/>
        <end position="229"/>
    </location>
</feature>
<evidence type="ECO:0000256" key="1">
    <source>
        <dbReference type="SAM" id="MobiDB-lite"/>
    </source>
</evidence>
<feature type="region of interest" description="Disordered" evidence="1">
    <location>
        <begin position="137"/>
        <end position="185"/>
    </location>
</feature>
<dbReference type="Proteomes" id="UP001187531">
    <property type="component" value="Unassembled WGS sequence"/>
</dbReference>
<comment type="caution">
    <text evidence="2">The sequence shown here is derived from an EMBL/GenBank/DDBJ whole genome shotgun (WGS) entry which is preliminary data.</text>
</comment>
<sequence length="1229" mass="140506">DYHTALEETENLLKIKPNNTETNRLYRMIKKKVVIGHSSEVPEDAVVPSAPPLDLMDHVVPSAPPLDLMDQLTGYGMTSYDSKIVVLKNDELPSPRQTADEAEPGLRTKEERSPEDEITKERLENLEKRISEMEEATNCPICFNDELPSPRQTADEGEPGPRTKEERSPEDEIAEERLENLEKRISEMEEATNCPICFNNELLSPRQTADEGEPGPRTKEECSPEDEITKERLENLEKRIAEMEEATNCPICFNNELLSPRQTADEGEPGPRTKEERSPEDEITKERLENLEKRYRRIKKKVGKGHSSEVPEDAVVPSAPPLDLIDRVVPSAPPLDLMDQLTGPRQTADEGEPGPRKKEERSPEDEITKERLENLEKRISEMEEATNCPICFNDELPSPRQTADEGEPGPRTKEERSPEDEIAKERLENVEKRILRWKRQLIVQFASPRQTADEGEPGPRTKEERSPEDEITKERLENLEKRIAEMEEATNCPICFRNIEQIYVNELARGEITYNSKLDYAHCLVESQERENLLIGMKILEGLLFNCDKKKEFECLFARAYGHYRMIKKKVGIGHSSEVPEDAVVPSAPPLDLIDRVVPSAPPLDLMDQLTGPRQTADEGEPGPRKKEERSPEDEIVKERLENVEKRILRWKRQLIVQFASPRQTADEGEPGPRTKEERSPEDEIAKERLENLEKRYRRIKKKVGKGHSSEVPEDAVVPSAPPLDLIDRVVPSAPPLDLMDQLTGYEMTSYDSKIVVLKNDELPSPRQTADEGEPGPRKKEERSPEDEITKERLENLEKRISEMEEATNCPICFNDELPSPRQTADEGEPGPRTKEERSPEDEIAKERLENVEKRILRWKRQLIVQFASMIKKKVGIGHEVPEDAVVPSAPPLDLIDRVGPSAPPLDLMDQLTGPRQTADEGEPGLRKKEERSPEDEITKERLENLEKRIAEMEEATNCPICFRNIEQIYVNELARGEIIYDSKLDYAHCLVESQERENLLIGMKILEGLLFNCDKKKEFECLFARAYGHYRLKDYHTALEETENLLKIKPNNTETNRLYRMIKKKVGIGHSSEAPEDAVVPSAPSLDLMDRVLPSAPPFDLMDQLTGYEMTSYDSKILTGYELTSYDSKIVVLKNDELPSPRQTAYEGEPGPRTEEECSPEDEITKERLENLEKRIAEMEEATNCPIYFVRRKNVVFSFGHGTCENCGKTLKICPMCRKTIRKRTKFY</sequence>
<feature type="region of interest" description="Disordered" evidence="1">
    <location>
        <begin position="1141"/>
        <end position="1161"/>
    </location>
</feature>
<proteinExistence type="predicted"/>
<feature type="region of interest" description="Disordered" evidence="1">
    <location>
        <begin position="701"/>
        <end position="720"/>
    </location>
</feature>
<feature type="compositionally biased region" description="Basic and acidic residues" evidence="1">
    <location>
        <begin position="214"/>
        <end position="229"/>
    </location>
</feature>
<feature type="region of interest" description="Disordered" evidence="1">
    <location>
        <begin position="662"/>
        <end position="691"/>
    </location>
</feature>
<feature type="compositionally biased region" description="Basic and acidic residues" evidence="1">
    <location>
        <begin position="671"/>
        <end position="691"/>
    </location>
</feature>
<dbReference type="GO" id="GO:0016559">
    <property type="term" value="P:peroxisome fission"/>
    <property type="evidence" value="ECO:0007669"/>
    <property type="project" value="TreeGrafter"/>
</dbReference>
<dbReference type="Pfam" id="PF14853">
    <property type="entry name" value="Fis1_TPR_C"/>
    <property type="match status" value="1"/>
</dbReference>
<feature type="region of interest" description="Disordered" evidence="1">
    <location>
        <begin position="602"/>
        <end position="634"/>
    </location>
</feature>
<evidence type="ECO:0008006" key="4">
    <source>
        <dbReference type="Google" id="ProtNLM"/>
    </source>
</evidence>
<feature type="compositionally biased region" description="Basic and acidic residues" evidence="1">
    <location>
        <begin position="457"/>
        <end position="472"/>
    </location>
</feature>
<feature type="non-terminal residue" evidence="2">
    <location>
        <position position="1229"/>
    </location>
</feature>
<gene>
    <name evidence="2" type="ORF">QYM36_012905</name>
</gene>
<name>A0AA88HH42_ARTSF</name>
<protein>
    <recommendedName>
        <fullName evidence="4">RING-type domain-containing protein</fullName>
    </recommendedName>
</protein>